<dbReference type="PROSITE" id="PS01229">
    <property type="entry name" value="COF_2"/>
    <property type="match status" value="1"/>
</dbReference>
<dbReference type="Pfam" id="PF08282">
    <property type="entry name" value="Hydrolase_3"/>
    <property type="match status" value="1"/>
</dbReference>
<dbReference type="InterPro" id="IPR023214">
    <property type="entry name" value="HAD_sf"/>
</dbReference>
<dbReference type="SFLD" id="SFLDG01144">
    <property type="entry name" value="C2.B.4:_PGP_Like"/>
    <property type="match status" value="1"/>
</dbReference>
<dbReference type="GO" id="GO:0000287">
    <property type="term" value="F:magnesium ion binding"/>
    <property type="evidence" value="ECO:0007669"/>
    <property type="project" value="TreeGrafter"/>
</dbReference>
<keyword evidence="2" id="KW-1185">Reference proteome</keyword>
<dbReference type="SFLD" id="SFLDS00003">
    <property type="entry name" value="Haloacid_Dehalogenase"/>
    <property type="match status" value="1"/>
</dbReference>
<dbReference type="EMBL" id="FQVW01000012">
    <property type="protein sequence ID" value="SHG01709.1"/>
    <property type="molecule type" value="Genomic_DNA"/>
</dbReference>
<dbReference type="PANTHER" id="PTHR10000:SF55">
    <property type="entry name" value="5-AMINO-6-(5-PHOSPHO-D-RIBITYLAMINO)URACIL PHOSPHATASE YCSE"/>
    <property type="match status" value="1"/>
</dbReference>
<dbReference type="Gene3D" id="3.30.1240.10">
    <property type="match status" value="1"/>
</dbReference>
<gene>
    <name evidence="1" type="ORF">SAMN05216225_101260</name>
</gene>
<dbReference type="Gene3D" id="3.40.50.1000">
    <property type="entry name" value="HAD superfamily/HAD-like"/>
    <property type="match status" value="1"/>
</dbReference>
<proteinExistence type="predicted"/>
<dbReference type="RefSeq" id="WP_072889546.1">
    <property type="nucleotide sequence ID" value="NZ_FQVW01000012.1"/>
</dbReference>
<dbReference type="NCBIfam" id="TIGR00099">
    <property type="entry name" value="Cof-subfamily"/>
    <property type="match status" value="1"/>
</dbReference>
<dbReference type="GO" id="GO:0016791">
    <property type="term" value="F:phosphatase activity"/>
    <property type="evidence" value="ECO:0007669"/>
    <property type="project" value="TreeGrafter"/>
</dbReference>
<dbReference type="NCBIfam" id="TIGR01484">
    <property type="entry name" value="HAD-SF-IIB"/>
    <property type="match status" value="1"/>
</dbReference>
<dbReference type="SUPFAM" id="SSF56784">
    <property type="entry name" value="HAD-like"/>
    <property type="match status" value="1"/>
</dbReference>
<dbReference type="OrthoDB" id="9806027at2"/>
<dbReference type="STRING" id="930117.SAMN05216225_101260"/>
<dbReference type="Proteomes" id="UP000183988">
    <property type="component" value="Unassembled WGS sequence"/>
</dbReference>
<dbReference type="PANTHER" id="PTHR10000">
    <property type="entry name" value="PHOSPHOSERINE PHOSPHATASE"/>
    <property type="match status" value="1"/>
</dbReference>
<evidence type="ECO:0000313" key="2">
    <source>
        <dbReference type="Proteomes" id="UP000183988"/>
    </source>
</evidence>
<dbReference type="SFLD" id="SFLDG01140">
    <property type="entry name" value="C2.B:_Phosphomannomutase_and_P"/>
    <property type="match status" value="1"/>
</dbReference>
<dbReference type="PROSITE" id="PS01228">
    <property type="entry name" value="COF_1"/>
    <property type="match status" value="1"/>
</dbReference>
<evidence type="ECO:0000313" key="1">
    <source>
        <dbReference type="EMBL" id="SHG01709.1"/>
    </source>
</evidence>
<dbReference type="AlphaFoldDB" id="A0A1M5GDE9"/>
<organism evidence="1 2">
    <name type="scientific">Ornithinibacillus halophilus</name>
    <dbReference type="NCBI Taxonomy" id="930117"/>
    <lineage>
        <taxon>Bacteria</taxon>
        <taxon>Bacillati</taxon>
        <taxon>Bacillota</taxon>
        <taxon>Bacilli</taxon>
        <taxon>Bacillales</taxon>
        <taxon>Bacillaceae</taxon>
        <taxon>Ornithinibacillus</taxon>
    </lineage>
</organism>
<protein>
    <recommendedName>
        <fullName evidence="3">Cof subfamily of IIB subfamily of haloacid dehalogenase superfamily/HAD-superfamily hydrolase, subfamily IIB</fullName>
    </recommendedName>
</protein>
<accession>A0A1M5GDE9</accession>
<evidence type="ECO:0008006" key="3">
    <source>
        <dbReference type="Google" id="ProtNLM"/>
    </source>
</evidence>
<sequence length="288" mass="31834">MKLIASDLDGTLLNKNTEVSEENAMKIKEALEQGIKFVAVTGRPYESASTLLKEVGVTCPIICLNGANTYTAEGDLIRSAALDPEMIQTVRQRSMKDNIHLVYFTETGVFSTEKERFIKELADTFLESMPNISKEKAILGAEQFMIKEHVQFIDNIEEILQQTIYKLLTYSGNKDKLSNLYNELKNEQNLAISSSSGSNLEFNHINAEKGIALKHFAEQLGIDMADVMAIGDNLNDVSMLRLVGRPVAMGNAIDAVKAICEYTTKTNDENGVAEAIGKMLNDTKVRNG</sequence>
<name>A0A1M5GDE9_9BACI</name>
<dbReference type="InterPro" id="IPR036412">
    <property type="entry name" value="HAD-like_sf"/>
</dbReference>
<dbReference type="CDD" id="cd07516">
    <property type="entry name" value="HAD_Pase"/>
    <property type="match status" value="1"/>
</dbReference>
<dbReference type="InterPro" id="IPR000150">
    <property type="entry name" value="Cof"/>
</dbReference>
<reference evidence="1 2" key="1">
    <citation type="submission" date="2016-11" db="EMBL/GenBank/DDBJ databases">
        <authorList>
            <person name="Jaros S."/>
            <person name="Januszkiewicz K."/>
            <person name="Wedrychowicz H."/>
        </authorList>
    </citation>
    <scope>NUCLEOTIDE SEQUENCE [LARGE SCALE GENOMIC DNA]</scope>
    <source>
        <strain evidence="1 2">IBRC-M 10683</strain>
    </source>
</reference>
<dbReference type="InterPro" id="IPR006379">
    <property type="entry name" value="HAD-SF_hydro_IIB"/>
</dbReference>
<dbReference type="GO" id="GO:0005829">
    <property type="term" value="C:cytosol"/>
    <property type="evidence" value="ECO:0007669"/>
    <property type="project" value="TreeGrafter"/>
</dbReference>